<dbReference type="OrthoDB" id="1998010at2"/>
<dbReference type="KEGG" id="mpc:Mar181_0485"/>
<dbReference type="Proteomes" id="UP000009230">
    <property type="component" value="Chromosome"/>
</dbReference>
<dbReference type="EMBL" id="CP002771">
    <property type="protein sequence ID" value="AEF53547.1"/>
    <property type="molecule type" value="Genomic_DNA"/>
</dbReference>
<accession>F6CZ91</accession>
<dbReference type="eggNOG" id="ENOG5033R0I">
    <property type="taxonomic scope" value="Bacteria"/>
</dbReference>
<proteinExistence type="predicted"/>
<keyword evidence="2" id="KW-1185">Reference proteome</keyword>
<dbReference type="InterPro" id="IPR021838">
    <property type="entry name" value="DUF3431"/>
</dbReference>
<dbReference type="HOGENOM" id="CLU_986207_0_0_6"/>
<evidence type="ECO:0000313" key="1">
    <source>
        <dbReference type="EMBL" id="AEF53547.1"/>
    </source>
</evidence>
<protein>
    <submittedName>
        <fullName evidence="1">Uncharacterized protein</fullName>
    </submittedName>
</protein>
<organism evidence="1 2">
    <name type="scientific">Marinomonas posidonica (strain CECT 7376 / NCIMB 14433 / IVIA-Po-181)</name>
    <dbReference type="NCBI Taxonomy" id="491952"/>
    <lineage>
        <taxon>Bacteria</taxon>
        <taxon>Pseudomonadati</taxon>
        <taxon>Pseudomonadota</taxon>
        <taxon>Gammaproteobacteria</taxon>
        <taxon>Oceanospirillales</taxon>
        <taxon>Oceanospirillaceae</taxon>
        <taxon>Marinomonas</taxon>
    </lineage>
</organism>
<dbReference type="Pfam" id="PF11913">
    <property type="entry name" value="DUF3431"/>
    <property type="match status" value="1"/>
</dbReference>
<dbReference type="STRING" id="491952.Mar181_0485"/>
<gene>
    <name evidence="1" type="ordered locus">Mar181_0485</name>
</gene>
<evidence type="ECO:0000313" key="2">
    <source>
        <dbReference type="Proteomes" id="UP000009230"/>
    </source>
</evidence>
<name>F6CZ91_MARPP</name>
<reference evidence="1 2" key="1">
    <citation type="journal article" date="2012" name="Stand. Genomic Sci.">
        <title>Complete genome sequence of Marinomonas posidonica type strain (IVIA-Po-181(T)).</title>
        <authorList>
            <person name="Lucas-Elio P."/>
            <person name="Goodwin L."/>
            <person name="Woyke T."/>
            <person name="Pitluck S."/>
            <person name="Nolan M."/>
            <person name="Kyrpides N.C."/>
            <person name="Detter J.C."/>
            <person name="Copeland A."/>
            <person name="Lu M."/>
            <person name="Bruce D."/>
            <person name="Detter C."/>
            <person name="Tapia R."/>
            <person name="Han S."/>
            <person name="Land M.L."/>
            <person name="Ivanova N."/>
            <person name="Mikhailova N."/>
            <person name="Johnston A.W."/>
            <person name="Sanchez-Amat A."/>
        </authorList>
    </citation>
    <scope>NUCLEOTIDE SEQUENCE [LARGE SCALE GENOMIC DNA]</scope>
    <source>
        <strain evidence="2">CECT 7376 / NCIMB 14433 / IVIA-Po-181</strain>
    </source>
</reference>
<sequence>MKLNIDDIFWVITNYNTNPEELIENIGESYCIYDKGIRGVPDYLQAKGKYKKTNNTGHNISDYLDYIIENYHSLPNRVGFVKGNIFPRHISKENFFIRIKEEGFVPLYHEEKTFRPQFHRFFRWIFVSQHIAPGYYMELANNWYCRKYKRGSFFPNLEGFMEYFLGMRKPKYITFVPGACMIVTKENILRWPIEFYKELYRVVTYDFFPVEAYHAERCMLYIFNYPKE</sequence>
<dbReference type="AlphaFoldDB" id="F6CZ91"/>
<dbReference type="RefSeq" id="WP_013795024.1">
    <property type="nucleotide sequence ID" value="NC_015559.1"/>
</dbReference>